<protein>
    <submittedName>
        <fullName evidence="1">Uncharacterized protein</fullName>
    </submittedName>
</protein>
<evidence type="ECO:0000313" key="1">
    <source>
        <dbReference type="EMBL" id="CAD9434410.1"/>
    </source>
</evidence>
<sequence>MKELNTSFLDSLHNYGNSLCQLVQQLIGGLARLHAAVRTGTLAPTTARRAAAVAVAAVALCIARVAQGAVRRKQRRLAWEVLFQGPHGAAPLPLGLGSGAFLPRASL</sequence>
<gene>
    <name evidence="1" type="ORF">AAND1436_LOCUS20204</name>
</gene>
<dbReference type="EMBL" id="HBGQ01041330">
    <property type="protein sequence ID" value="CAD9434410.1"/>
    <property type="molecule type" value="Transcribed_RNA"/>
</dbReference>
<name>A0A7S2CSI8_9DINO</name>
<dbReference type="AlphaFoldDB" id="A0A7S2CSI8"/>
<accession>A0A7S2CSI8</accession>
<organism evidence="1">
    <name type="scientific">Alexandrium andersonii</name>
    <dbReference type="NCBI Taxonomy" id="327968"/>
    <lineage>
        <taxon>Eukaryota</taxon>
        <taxon>Sar</taxon>
        <taxon>Alveolata</taxon>
        <taxon>Dinophyceae</taxon>
        <taxon>Gonyaulacales</taxon>
        <taxon>Pyrocystaceae</taxon>
        <taxon>Alexandrium</taxon>
    </lineage>
</organism>
<proteinExistence type="predicted"/>
<reference evidence="1" key="1">
    <citation type="submission" date="2021-01" db="EMBL/GenBank/DDBJ databases">
        <authorList>
            <person name="Corre E."/>
            <person name="Pelletier E."/>
            <person name="Niang G."/>
            <person name="Scheremetjew M."/>
            <person name="Finn R."/>
            <person name="Kale V."/>
            <person name="Holt S."/>
            <person name="Cochrane G."/>
            <person name="Meng A."/>
            <person name="Brown T."/>
            <person name="Cohen L."/>
        </authorList>
    </citation>
    <scope>NUCLEOTIDE SEQUENCE</scope>
    <source>
        <strain evidence="1">CCMP2222</strain>
    </source>
</reference>